<protein>
    <submittedName>
        <fullName evidence="1">Uncharacterized protein</fullName>
    </submittedName>
</protein>
<sequence length="498" mass="55856">MEVPKPGRSHDAERSYDTALAGTQHTPLTLLHLPNELLDAIVTFLDQSALCSFALTCKKTELSASEALYATYTNRDAPSKAPFHLFLRTLCNNPEVAFMVKELDVRGWRSEFEVATGLAWSGVTQAREEDKIRSSRSGPVFVSTTKPAATKSKALSLFEDTAVRIGLLPVCDDPSVPPLKKTVVVGSTLRTDEDFLRLLRQGVEDAQFVLILALLPNLARLHVDGMSIYPTLDWHYCLRNSGTALRALHDLKIQGQSTSCGSVFHNATMNFLSLAPDLERLNISHVNVENSRPVKNFMSNKKLRGFVATHSRVDLKTLQAMLSGHKLVKFCYKPAVGEIHAHEKEIFAEDHVIDRLKDSQHSLQELTLYSTTPSKAPLLSQFDKLDFLEMPFQPGFLGQDQQYIVSLLRKRIPTTLSVLTLRYVTPSDNVPNMMRILADLKHQGEFPELKVVRVNFCRCSRDPWFPPVPYPDFIPKALETFGEMLEKVGIQLELAQTD</sequence>
<evidence type="ECO:0000313" key="2">
    <source>
        <dbReference type="Proteomes" id="UP001153331"/>
    </source>
</evidence>
<comment type="caution">
    <text evidence="1">The sequence shown here is derived from an EMBL/GenBank/DDBJ whole genome shotgun (WGS) entry which is preliminary data.</text>
</comment>
<accession>A0ACC2IEL6</accession>
<organism evidence="1 2">
    <name type="scientific">Boeremia exigua</name>
    <dbReference type="NCBI Taxonomy" id="749465"/>
    <lineage>
        <taxon>Eukaryota</taxon>
        <taxon>Fungi</taxon>
        <taxon>Dikarya</taxon>
        <taxon>Ascomycota</taxon>
        <taxon>Pezizomycotina</taxon>
        <taxon>Dothideomycetes</taxon>
        <taxon>Pleosporomycetidae</taxon>
        <taxon>Pleosporales</taxon>
        <taxon>Pleosporineae</taxon>
        <taxon>Didymellaceae</taxon>
        <taxon>Boeremia</taxon>
    </lineage>
</organism>
<gene>
    <name evidence="1" type="ORF">OPT61_g4361</name>
</gene>
<reference evidence="1" key="1">
    <citation type="submission" date="2022-11" db="EMBL/GenBank/DDBJ databases">
        <title>Genome Sequence of Boeremia exigua.</title>
        <authorList>
            <person name="Buettner E."/>
        </authorList>
    </citation>
    <scope>NUCLEOTIDE SEQUENCE</scope>
    <source>
        <strain evidence="1">CU02</strain>
    </source>
</reference>
<name>A0ACC2IEL6_9PLEO</name>
<dbReference type="EMBL" id="JAPHNI010000247">
    <property type="protein sequence ID" value="KAJ8113532.1"/>
    <property type="molecule type" value="Genomic_DNA"/>
</dbReference>
<dbReference type="Proteomes" id="UP001153331">
    <property type="component" value="Unassembled WGS sequence"/>
</dbReference>
<evidence type="ECO:0000313" key="1">
    <source>
        <dbReference type="EMBL" id="KAJ8113532.1"/>
    </source>
</evidence>
<keyword evidence="2" id="KW-1185">Reference proteome</keyword>
<proteinExistence type="predicted"/>